<protein>
    <submittedName>
        <fullName evidence="2">Uncharacterized protein</fullName>
    </submittedName>
</protein>
<evidence type="ECO:0000313" key="3">
    <source>
        <dbReference type="Proteomes" id="UP000008370"/>
    </source>
</evidence>
<feature type="region of interest" description="Disordered" evidence="1">
    <location>
        <begin position="151"/>
        <end position="187"/>
    </location>
</feature>
<feature type="compositionally biased region" description="Polar residues" evidence="1">
    <location>
        <begin position="472"/>
        <end position="482"/>
    </location>
</feature>
<feature type="region of interest" description="Disordered" evidence="1">
    <location>
        <begin position="338"/>
        <end position="374"/>
    </location>
</feature>
<evidence type="ECO:0000313" key="2">
    <source>
        <dbReference type="EMBL" id="EKM57934.1"/>
    </source>
</evidence>
<name>K5WFS9_PHACS</name>
<feature type="region of interest" description="Disordered" evidence="1">
    <location>
        <begin position="472"/>
        <end position="499"/>
    </location>
</feature>
<feature type="compositionally biased region" description="Low complexity" evidence="1">
    <location>
        <begin position="1"/>
        <end position="13"/>
    </location>
</feature>
<accession>K5WFS9</accession>
<dbReference type="EMBL" id="JH930470">
    <property type="protein sequence ID" value="EKM57934.1"/>
    <property type="molecule type" value="Genomic_DNA"/>
</dbReference>
<evidence type="ECO:0000256" key="1">
    <source>
        <dbReference type="SAM" id="MobiDB-lite"/>
    </source>
</evidence>
<feature type="region of interest" description="Disordered" evidence="1">
    <location>
        <begin position="1"/>
        <end position="39"/>
    </location>
</feature>
<feature type="region of interest" description="Disordered" evidence="1">
    <location>
        <begin position="390"/>
        <end position="437"/>
    </location>
</feature>
<dbReference type="AlphaFoldDB" id="K5WFS9"/>
<feature type="region of interest" description="Disordered" evidence="1">
    <location>
        <begin position="264"/>
        <end position="288"/>
    </location>
</feature>
<reference evidence="2 3" key="1">
    <citation type="journal article" date="2012" name="BMC Genomics">
        <title>Comparative genomics of the white-rot fungi, Phanerochaete carnosa and P. chrysosporium, to elucidate the genetic basis of the distinct wood types they colonize.</title>
        <authorList>
            <person name="Suzuki H."/>
            <person name="MacDonald J."/>
            <person name="Syed K."/>
            <person name="Salamov A."/>
            <person name="Hori C."/>
            <person name="Aerts A."/>
            <person name="Henrissat B."/>
            <person name="Wiebenga A."/>
            <person name="vanKuyk P.A."/>
            <person name="Barry K."/>
            <person name="Lindquist E."/>
            <person name="LaButti K."/>
            <person name="Lapidus A."/>
            <person name="Lucas S."/>
            <person name="Coutinho P."/>
            <person name="Gong Y."/>
            <person name="Samejima M."/>
            <person name="Mahadevan R."/>
            <person name="Abou-Zaid M."/>
            <person name="de Vries R.P."/>
            <person name="Igarashi K."/>
            <person name="Yadav J.S."/>
            <person name="Grigoriev I.V."/>
            <person name="Master E.R."/>
        </authorList>
    </citation>
    <scope>NUCLEOTIDE SEQUENCE [LARGE SCALE GENOMIC DNA]</scope>
    <source>
        <strain evidence="2 3">HHB-10118-sp</strain>
    </source>
</reference>
<keyword evidence="3" id="KW-1185">Reference proteome</keyword>
<dbReference type="InParanoid" id="K5WFS9"/>
<dbReference type="KEGG" id="pco:PHACADRAFT_251844"/>
<dbReference type="GeneID" id="18915337"/>
<feature type="compositionally biased region" description="Acidic residues" evidence="1">
    <location>
        <begin position="489"/>
        <end position="499"/>
    </location>
</feature>
<dbReference type="RefSeq" id="XP_007393267.1">
    <property type="nucleotide sequence ID" value="XM_007393205.1"/>
</dbReference>
<dbReference type="Proteomes" id="UP000008370">
    <property type="component" value="Unassembled WGS sequence"/>
</dbReference>
<feature type="compositionally biased region" description="Polar residues" evidence="1">
    <location>
        <begin position="390"/>
        <end position="405"/>
    </location>
</feature>
<proteinExistence type="predicted"/>
<feature type="compositionally biased region" description="Basic and acidic residues" evidence="1">
    <location>
        <begin position="165"/>
        <end position="179"/>
    </location>
</feature>
<dbReference type="STRING" id="650164.K5WFS9"/>
<gene>
    <name evidence="2" type="ORF">PHACADRAFT_251844</name>
</gene>
<dbReference type="HOGENOM" id="CLU_012195_0_0_1"/>
<feature type="region of interest" description="Disordered" evidence="1">
    <location>
        <begin position="221"/>
        <end position="241"/>
    </location>
</feature>
<organism evidence="2 3">
    <name type="scientific">Phanerochaete carnosa (strain HHB-10118-sp)</name>
    <name type="common">White-rot fungus</name>
    <name type="synonym">Peniophora carnosa</name>
    <dbReference type="NCBI Taxonomy" id="650164"/>
    <lineage>
        <taxon>Eukaryota</taxon>
        <taxon>Fungi</taxon>
        <taxon>Dikarya</taxon>
        <taxon>Basidiomycota</taxon>
        <taxon>Agaricomycotina</taxon>
        <taxon>Agaricomycetes</taxon>
        <taxon>Polyporales</taxon>
        <taxon>Phanerochaetaceae</taxon>
        <taxon>Phanerochaete</taxon>
    </lineage>
</organism>
<sequence>MEEAGSTRSNSSGRTREQSDTAHVSEPNVVASSPHSSAAGRLVQENGYIVAAPPGIPAPSGSPFSTPSHQSGFIAHEHQRAMDLKSRSGLSASLGATNWGVGDTHNPQLGRGRPSGIYSLQDEVVVEDGELEEFIPGSLSDLLTPEERSRRFSRTNAVRPAMSRLENDAASRDVLSDGPHHRHSRSVPAPSLLQDIRSIWMDTTGSPGATDSSFNGMGITGGGLGNGTPSSFQSNSGFGGRDDPMAPSNASAAFLPGLHHYMNTNSSQRQTLGPGLSSLHAPTSTLSSSLHPSAFSNAGGDVTFSPPRVSAFTAGTTFDGRTSDLYLSQVQRHVSARPIPATHDNFSGDIDRSAFSPSTRALQSHAPGQSLPQGLAAGYSRIHALPPLASPSSTMALSPGRSTGISPGLKGQLSGASVEWSSPPPAGEPFATPSAGGLESMFSHRSYSAAASRGNGVTANVSARTATTRVWQNPQGALSSPLSGPVLTGDDDDLFSMDG</sequence>
<dbReference type="OrthoDB" id="411372at2759"/>
<feature type="compositionally biased region" description="Polar residues" evidence="1">
    <location>
        <begin position="355"/>
        <end position="372"/>
    </location>
</feature>
<feature type="compositionally biased region" description="Low complexity" evidence="1">
    <location>
        <begin position="276"/>
        <end position="288"/>
    </location>
</feature>